<dbReference type="SUPFAM" id="SSF51735">
    <property type="entry name" value="NAD(P)-binding Rossmann-fold domains"/>
    <property type="match status" value="1"/>
</dbReference>
<feature type="domain" description="D-isomer specific 2-hydroxyacid dehydrogenase NAD-binding" evidence="6">
    <location>
        <begin position="131"/>
        <end position="311"/>
    </location>
</feature>
<dbReference type="Pfam" id="PF02826">
    <property type="entry name" value="2-Hacid_dh_C"/>
    <property type="match status" value="1"/>
</dbReference>
<dbReference type="Gene3D" id="3.40.50.720">
    <property type="entry name" value="NAD(P)-binding Rossmann-like Domain"/>
    <property type="match status" value="2"/>
</dbReference>
<dbReference type="Proteomes" id="UP001155587">
    <property type="component" value="Unassembled WGS sequence"/>
</dbReference>
<evidence type="ECO:0000256" key="4">
    <source>
        <dbReference type="RuleBase" id="RU003719"/>
    </source>
</evidence>
<accession>A0A9X3CQR7</accession>
<dbReference type="GO" id="GO:0016616">
    <property type="term" value="F:oxidoreductase activity, acting on the CH-OH group of donors, NAD or NADP as acceptor"/>
    <property type="evidence" value="ECO:0007669"/>
    <property type="project" value="InterPro"/>
</dbReference>
<dbReference type="Pfam" id="PF00389">
    <property type="entry name" value="2-Hacid_dh"/>
    <property type="match status" value="1"/>
</dbReference>
<evidence type="ECO:0000256" key="1">
    <source>
        <dbReference type="ARBA" id="ARBA00005854"/>
    </source>
</evidence>
<dbReference type="AlphaFoldDB" id="A0A9X3CQR7"/>
<evidence type="ECO:0000259" key="6">
    <source>
        <dbReference type="Pfam" id="PF02826"/>
    </source>
</evidence>
<feature type="domain" description="D-isomer specific 2-hydroxyacid dehydrogenase catalytic" evidence="5">
    <location>
        <begin position="56"/>
        <end position="342"/>
    </location>
</feature>
<gene>
    <name evidence="7" type="ORF">MD535_17110</name>
</gene>
<comment type="similarity">
    <text evidence="1 4">Belongs to the D-isomer specific 2-hydroxyacid dehydrogenase family.</text>
</comment>
<sequence length="342" mass="37123">MTDTHHDLSKPPSYEKCLNSHEPSAPTVVFLDRDTIPSHIKIAPLSFEHQWLNYPDTTPSQIAERIVDADIIVTNKVVLSEEVLAQASKLRHIAVTATGVNNVDLSYCQSRSIAVSNIQGYATQSVPEHVIGLLFALFRNISAYHNDIAQGEWQKQGKFCFFTHPIRDVAGSTLGIIGSGTLGQATAKLASAVGMKVVFAERKGASEVRAGYQTFDSVLKQSDAVCLLCPLTESTVNLIDKHELELMKPTAVLINTGRGGLVNEHALVDALRQGVIAGAGVDVFIQEPAPKDNPLIMNQDLPTLLLTPHVAWGSDSSIQKLCNILVDNLEAFQQGSELNRVV</sequence>
<comment type="caution">
    <text evidence="7">The sequence shown here is derived from an EMBL/GenBank/DDBJ whole genome shotgun (WGS) entry which is preliminary data.</text>
</comment>
<proteinExistence type="inferred from homology"/>
<dbReference type="InterPro" id="IPR006139">
    <property type="entry name" value="D-isomer_2_OHA_DH_cat_dom"/>
</dbReference>
<dbReference type="PANTHER" id="PTHR43761:SF1">
    <property type="entry name" value="D-ISOMER SPECIFIC 2-HYDROXYACID DEHYDROGENASE CATALYTIC DOMAIN-CONTAINING PROTEIN-RELATED"/>
    <property type="match status" value="1"/>
</dbReference>
<dbReference type="InterPro" id="IPR050418">
    <property type="entry name" value="D-iso_2-hydroxyacid_DH_PdxB"/>
</dbReference>
<protein>
    <submittedName>
        <fullName evidence="7">D-2-hydroxyacid dehydrogenase</fullName>
    </submittedName>
</protein>
<dbReference type="InterPro" id="IPR006140">
    <property type="entry name" value="D-isomer_DH_NAD-bd"/>
</dbReference>
<keyword evidence="2 4" id="KW-0560">Oxidoreductase</keyword>
<evidence type="ECO:0000256" key="3">
    <source>
        <dbReference type="ARBA" id="ARBA00023027"/>
    </source>
</evidence>
<evidence type="ECO:0000313" key="8">
    <source>
        <dbReference type="Proteomes" id="UP001155587"/>
    </source>
</evidence>
<dbReference type="InterPro" id="IPR029753">
    <property type="entry name" value="D-isomer_DH_CS"/>
</dbReference>
<evidence type="ECO:0000256" key="2">
    <source>
        <dbReference type="ARBA" id="ARBA00023002"/>
    </source>
</evidence>
<name>A0A9X3CQR7_9VIBR</name>
<dbReference type="CDD" id="cd12162">
    <property type="entry name" value="2-Hacid_dh_4"/>
    <property type="match status" value="1"/>
</dbReference>
<evidence type="ECO:0000313" key="7">
    <source>
        <dbReference type="EMBL" id="MCW8347725.1"/>
    </source>
</evidence>
<evidence type="ECO:0000259" key="5">
    <source>
        <dbReference type="Pfam" id="PF00389"/>
    </source>
</evidence>
<dbReference type="InterPro" id="IPR036291">
    <property type="entry name" value="NAD(P)-bd_dom_sf"/>
</dbReference>
<dbReference type="PROSITE" id="PS00671">
    <property type="entry name" value="D_2_HYDROXYACID_DH_3"/>
    <property type="match status" value="1"/>
</dbReference>
<dbReference type="RefSeq" id="WP_265676254.1">
    <property type="nucleotide sequence ID" value="NZ_JAKRRY010000025.1"/>
</dbReference>
<reference evidence="7" key="1">
    <citation type="submission" date="2022-02" db="EMBL/GenBank/DDBJ databases">
        <title>Vibrio sp. nov, a new bacterium isolated from seawater.</title>
        <authorList>
            <person name="Yuan Y."/>
        </authorList>
    </citation>
    <scope>NUCLEOTIDE SEQUENCE</scope>
    <source>
        <strain evidence="7">ZSDZ65</strain>
    </source>
</reference>
<organism evidence="7 8">
    <name type="scientific">Vibrio qingdaonensis</name>
    <dbReference type="NCBI Taxonomy" id="2829491"/>
    <lineage>
        <taxon>Bacteria</taxon>
        <taxon>Pseudomonadati</taxon>
        <taxon>Pseudomonadota</taxon>
        <taxon>Gammaproteobacteria</taxon>
        <taxon>Vibrionales</taxon>
        <taxon>Vibrionaceae</taxon>
        <taxon>Vibrio</taxon>
    </lineage>
</organism>
<dbReference type="SUPFAM" id="SSF52283">
    <property type="entry name" value="Formate/glycerate dehydrogenase catalytic domain-like"/>
    <property type="match status" value="1"/>
</dbReference>
<keyword evidence="3" id="KW-0520">NAD</keyword>
<dbReference type="PANTHER" id="PTHR43761">
    <property type="entry name" value="D-ISOMER SPECIFIC 2-HYDROXYACID DEHYDROGENASE FAMILY PROTEIN (AFU_ORTHOLOGUE AFUA_1G13630)"/>
    <property type="match status" value="1"/>
</dbReference>
<dbReference type="EMBL" id="JAKRRY010000025">
    <property type="protein sequence ID" value="MCW8347725.1"/>
    <property type="molecule type" value="Genomic_DNA"/>
</dbReference>
<keyword evidence="8" id="KW-1185">Reference proteome</keyword>
<dbReference type="GO" id="GO:0051287">
    <property type="term" value="F:NAD binding"/>
    <property type="evidence" value="ECO:0007669"/>
    <property type="project" value="InterPro"/>
</dbReference>